<evidence type="ECO:0000313" key="2">
    <source>
        <dbReference type="EMBL" id="GEN71123.1"/>
    </source>
</evidence>
<keyword evidence="1" id="KW-1133">Transmembrane helix</keyword>
<keyword evidence="1" id="KW-0812">Transmembrane</keyword>
<dbReference type="EMBL" id="BJYI01000003">
    <property type="protein sequence ID" value="GEN71123.1"/>
    <property type="molecule type" value="Genomic_DNA"/>
</dbReference>
<accession>A0A511Y7E3</accession>
<dbReference type="OrthoDB" id="1274925at2"/>
<feature type="transmembrane region" description="Helical" evidence="1">
    <location>
        <begin position="6"/>
        <end position="29"/>
    </location>
</feature>
<reference evidence="2 3" key="1">
    <citation type="submission" date="2019-07" db="EMBL/GenBank/DDBJ databases">
        <title>Whole genome shotgun sequence of Chryseobacterium lathyri NBRC 105250.</title>
        <authorList>
            <person name="Hosoyama A."/>
            <person name="Uohara A."/>
            <person name="Ohji S."/>
            <person name="Ichikawa N."/>
        </authorList>
    </citation>
    <scope>NUCLEOTIDE SEQUENCE [LARGE SCALE GENOMIC DNA]</scope>
    <source>
        <strain evidence="2 3">NBRC 105250</strain>
    </source>
</reference>
<protein>
    <submittedName>
        <fullName evidence="2">Uncharacterized protein</fullName>
    </submittedName>
</protein>
<dbReference type="Proteomes" id="UP000321150">
    <property type="component" value="Unassembled WGS sequence"/>
</dbReference>
<comment type="caution">
    <text evidence="2">The sequence shown here is derived from an EMBL/GenBank/DDBJ whole genome shotgun (WGS) entry which is preliminary data.</text>
</comment>
<proteinExistence type="predicted"/>
<dbReference type="AlphaFoldDB" id="A0A511Y7E3"/>
<dbReference type="RefSeq" id="WP_146896925.1">
    <property type="nucleotide sequence ID" value="NZ_BJYI01000003.1"/>
</dbReference>
<evidence type="ECO:0000313" key="3">
    <source>
        <dbReference type="Proteomes" id="UP000321150"/>
    </source>
</evidence>
<evidence type="ECO:0000256" key="1">
    <source>
        <dbReference type="SAM" id="Phobius"/>
    </source>
</evidence>
<sequence length="118" mass="14026">MDNFITIAIIVYGLMLIATVYCCVCLIIFGKKWNQYAKDYEQLLILKNEFEKMSEEESYSCMIERVKKRGYEVIDQLNVLKADLVKILEHHEKLQQQKLHHNQSVKEPSLDDFFENYS</sequence>
<organism evidence="2 3">
    <name type="scientific">Chryseobacterium lathyri</name>
    <dbReference type="NCBI Taxonomy" id="395933"/>
    <lineage>
        <taxon>Bacteria</taxon>
        <taxon>Pseudomonadati</taxon>
        <taxon>Bacteroidota</taxon>
        <taxon>Flavobacteriia</taxon>
        <taxon>Flavobacteriales</taxon>
        <taxon>Weeksellaceae</taxon>
        <taxon>Chryseobacterium group</taxon>
        <taxon>Chryseobacterium</taxon>
    </lineage>
</organism>
<name>A0A511Y7E3_9FLAO</name>
<gene>
    <name evidence="2" type="ORF">CLA01_11950</name>
</gene>
<keyword evidence="1" id="KW-0472">Membrane</keyword>